<dbReference type="AlphaFoldDB" id="A0AAW9SAE5"/>
<gene>
    <name evidence="2" type="ORF">AAG747_18660</name>
</gene>
<proteinExistence type="predicted"/>
<dbReference type="RefSeq" id="WP_346822733.1">
    <property type="nucleotide sequence ID" value="NZ_JBDKWZ010000011.1"/>
</dbReference>
<evidence type="ECO:0000313" key="2">
    <source>
        <dbReference type="EMBL" id="MEN7549954.1"/>
    </source>
</evidence>
<dbReference type="CDD" id="cd06587">
    <property type="entry name" value="VOC"/>
    <property type="match status" value="1"/>
</dbReference>
<dbReference type="PROSITE" id="PS51819">
    <property type="entry name" value="VOC"/>
    <property type="match status" value="1"/>
</dbReference>
<protein>
    <submittedName>
        <fullName evidence="2">VOC family protein</fullName>
    </submittedName>
</protein>
<feature type="domain" description="VOC" evidence="1">
    <location>
        <begin position="2"/>
        <end position="122"/>
    </location>
</feature>
<accession>A0AAW9SAE5</accession>
<dbReference type="InterPro" id="IPR029068">
    <property type="entry name" value="Glyas_Bleomycin-R_OHBP_Dase"/>
</dbReference>
<keyword evidence="3" id="KW-1185">Reference proteome</keyword>
<comment type="caution">
    <text evidence="2">The sequence shown here is derived from an EMBL/GenBank/DDBJ whole genome shotgun (WGS) entry which is preliminary data.</text>
</comment>
<name>A0AAW9SAE5_9BACT</name>
<dbReference type="Proteomes" id="UP001403385">
    <property type="component" value="Unassembled WGS sequence"/>
</dbReference>
<evidence type="ECO:0000313" key="3">
    <source>
        <dbReference type="Proteomes" id="UP001403385"/>
    </source>
</evidence>
<dbReference type="SUPFAM" id="SSF54593">
    <property type="entry name" value="Glyoxalase/Bleomycin resistance protein/Dihydroxybiphenyl dioxygenase"/>
    <property type="match status" value="1"/>
</dbReference>
<organism evidence="2 3">
    <name type="scientific">Rapidithrix thailandica</name>
    <dbReference type="NCBI Taxonomy" id="413964"/>
    <lineage>
        <taxon>Bacteria</taxon>
        <taxon>Pseudomonadati</taxon>
        <taxon>Bacteroidota</taxon>
        <taxon>Cytophagia</taxon>
        <taxon>Cytophagales</taxon>
        <taxon>Flammeovirgaceae</taxon>
        <taxon>Rapidithrix</taxon>
    </lineage>
</organism>
<dbReference type="InterPro" id="IPR037523">
    <property type="entry name" value="VOC_core"/>
</dbReference>
<evidence type="ECO:0000259" key="1">
    <source>
        <dbReference type="PROSITE" id="PS51819"/>
    </source>
</evidence>
<dbReference type="EMBL" id="JBDKWZ010000011">
    <property type="protein sequence ID" value="MEN7549954.1"/>
    <property type="molecule type" value="Genomic_DNA"/>
</dbReference>
<sequence length="131" mass="15324">MIFEHFAINVNEPLAVRDWYCEHLELKVAWQMDKPPYMLFLADSTGRVVCELYHRPEFPIIEYGQQHQLTFHFAFESENAEADKNRLLACGASFVEEVKTEDGSHIVMLRDPWGLPLQLCQRTQRLNSVNI</sequence>
<dbReference type="Gene3D" id="3.10.180.10">
    <property type="entry name" value="2,3-Dihydroxybiphenyl 1,2-Dioxygenase, domain 1"/>
    <property type="match status" value="1"/>
</dbReference>
<dbReference type="Pfam" id="PF00903">
    <property type="entry name" value="Glyoxalase"/>
    <property type="match status" value="1"/>
</dbReference>
<reference evidence="2 3" key="1">
    <citation type="submission" date="2024-04" db="EMBL/GenBank/DDBJ databases">
        <title>Novel genus in family Flammeovirgaceae.</title>
        <authorList>
            <person name="Nguyen T.H."/>
            <person name="Vuong T.Q."/>
            <person name="Le H."/>
            <person name="Kim S.-G."/>
        </authorList>
    </citation>
    <scope>NUCLEOTIDE SEQUENCE [LARGE SCALE GENOMIC DNA]</scope>
    <source>
        <strain evidence="2 3">JCM 23209</strain>
    </source>
</reference>
<dbReference type="InterPro" id="IPR004360">
    <property type="entry name" value="Glyas_Fos-R_dOase_dom"/>
</dbReference>